<comment type="caution">
    <text evidence="3">The sequence shown here is derived from an EMBL/GenBank/DDBJ whole genome shotgun (WGS) entry which is preliminary data.</text>
</comment>
<dbReference type="Proteomes" id="UP000693970">
    <property type="component" value="Unassembled WGS sequence"/>
</dbReference>
<dbReference type="InterPro" id="IPR007527">
    <property type="entry name" value="Znf_SWIM"/>
</dbReference>
<reference evidence="3" key="2">
    <citation type="submission" date="2021-04" db="EMBL/GenBank/DDBJ databases">
        <authorList>
            <person name="Podell S."/>
        </authorList>
    </citation>
    <scope>NUCLEOTIDE SEQUENCE</scope>
    <source>
        <strain evidence="3">Hildebrandi</strain>
    </source>
</reference>
<dbReference type="PROSITE" id="PS50966">
    <property type="entry name" value="ZF_SWIM"/>
    <property type="match status" value="1"/>
</dbReference>
<keyword evidence="4" id="KW-1185">Reference proteome</keyword>
<gene>
    <name evidence="3" type="ORF">IV203_014484</name>
</gene>
<organism evidence="3 4">
    <name type="scientific">Nitzschia inconspicua</name>
    <dbReference type="NCBI Taxonomy" id="303405"/>
    <lineage>
        <taxon>Eukaryota</taxon>
        <taxon>Sar</taxon>
        <taxon>Stramenopiles</taxon>
        <taxon>Ochrophyta</taxon>
        <taxon>Bacillariophyta</taxon>
        <taxon>Bacillariophyceae</taxon>
        <taxon>Bacillariophycidae</taxon>
        <taxon>Bacillariales</taxon>
        <taxon>Bacillariaceae</taxon>
        <taxon>Nitzschia</taxon>
    </lineage>
</organism>
<sequence>MDLRTTSISESMHASLKSGFDGVRAGMDTTSSANAVVGKSARRQKEKQLLNARDQERTVKWSELPTIRHLTEYCLMKAKEEWNVAETLVVVRTNMDLGEWWVYKEHHPVGRVTAPPGYTRLRRVKVVHQNFLWCSCGLPSRMNYPCQHIYAVTKQVSMNMFGMSLRETTEAAKNEGMDFLMQQPESWLSMQEDNNTLVTQCKQLHELIISVSIVSVVTTCVSDLPGSVLVLKVSVIIIVLVFASVLQQETIFVSALFVLRCA</sequence>
<protein>
    <submittedName>
        <fullName evidence="3">SWIM zinc finger domain protein</fullName>
    </submittedName>
</protein>
<keyword evidence="1" id="KW-0479">Metal-binding</keyword>
<proteinExistence type="predicted"/>
<keyword evidence="1" id="KW-0862">Zinc</keyword>
<dbReference type="AlphaFoldDB" id="A0A9K3PSE2"/>
<dbReference type="EMBL" id="JAGRRH010000014">
    <property type="protein sequence ID" value="KAG7357897.1"/>
    <property type="molecule type" value="Genomic_DNA"/>
</dbReference>
<evidence type="ECO:0000256" key="1">
    <source>
        <dbReference type="PROSITE-ProRule" id="PRU00325"/>
    </source>
</evidence>
<name>A0A9K3PSE2_9STRA</name>
<evidence type="ECO:0000313" key="3">
    <source>
        <dbReference type="EMBL" id="KAG7357897.1"/>
    </source>
</evidence>
<evidence type="ECO:0000259" key="2">
    <source>
        <dbReference type="PROSITE" id="PS50966"/>
    </source>
</evidence>
<accession>A0A9K3PSE2</accession>
<evidence type="ECO:0000313" key="4">
    <source>
        <dbReference type="Proteomes" id="UP000693970"/>
    </source>
</evidence>
<feature type="domain" description="SWIM-type" evidence="2">
    <location>
        <begin position="122"/>
        <end position="157"/>
    </location>
</feature>
<keyword evidence="1" id="KW-0863">Zinc-finger</keyword>
<dbReference type="GO" id="GO:0008270">
    <property type="term" value="F:zinc ion binding"/>
    <property type="evidence" value="ECO:0007669"/>
    <property type="project" value="UniProtKB-KW"/>
</dbReference>
<reference evidence="3" key="1">
    <citation type="journal article" date="2021" name="Sci. Rep.">
        <title>Diploid genomic architecture of Nitzschia inconspicua, an elite biomass production diatom.</title>
        <authorList>
            <person name="Oliver A."/>
            <person name="Podell S."/>
            <person name="Pinowska A."/>
            <person name="Traller J.C."/>
            <person name="Smith S.R."/>
            <person name="McClure R."/>
            <person name="Beliaev A."/>
            <person name="Bohutskyi P."/>
            <person name="Hill E.A."/>
            <person name="Rabines A."/>
            <person name="Zheng H."/>
            <person name="Allen L.Z."/>
            <person name="Kuo A."/>
            <person name="Grigoriev I.V."/>
            <person name="Allen A.E."/>
            <person name="Hazlebeck D."/>
            <person name="Allen E.E."/>
        </authorList>
    </citation>
    <scope>NUCLEOTIDE SEQUENCE</scope>
    <source>
        <strain evidence="3">Hildebrandi</strain>
    </source>
</reference>